<feature type="region of interest" description="Disordered" evidence="1">
    <location>
        <begin position="113"/>
        <end position="143"/>
    </location>
</feature>
<feature type="compositionally biased region" description="Basic and acidic residues" evidence="1">
    <location>
        <begin position="113"/>
        <end position="130"/>
    </location>
</feature>
<comment type="caution">
    <text evidence="2">The sequence shown here is derived from an EMBL/GenBank/DDBJ whole genome shotgun (WGS) entry which is preliminary data.</text>
</comment>
<protein>
    <submittedName>
        <fullName evidence="2">Uncharacterized protein</fullName>
    </submittedName>
</protein>
<evidence type="ECO:0000313" key="2">
    <source>
        <dbReference type="EMBL" id="KAG9192050.1"/>
    </source>
</evidence>
<evidence type="ECO:0000256" key="1">
    <source>
        <dbReference type="SAM" id="MobiDB-lite"/>
    </source>
</evidence>
<keyword evidence="3" id="KW-1185">Reference proteome</keyword>
<dbReference type="EMBL" id="JAANER010000003">
    <property type="protein sequence ID" value="KAG9192050.1"/>
    <property type="molecule type" value="Genomic_DNA"/>
</dbReference>
<evidence type="ECO:0000313" key="3">
    <source>
        <dbReference type="Proteomes" id="UP001199106"/>
    </source>
</evidence>
<proteinExistence type="predicted"/>
<sequence length="472" mass="53113">MAPTELVRMRPHEDVTLVLLMGENLECRWAQTTEMSDFDPFIPFMHEEMVGSTPGLGDAYEMANNALEAFLDLDDWREQVMNRISDAECSDNEATDSDGDACSQPEMRQALRLSREEFYRKRPKEKDDSSSAKLPTLSASPPILAGYPSNQRIAVPADAGGSSNLFITAQEGPLNVVARSSQPTSQRGKLRAPFSSRDQSHGPGSDMPVNLTDDSSYSRSAGKRPVESEPFSQSSFFDRTLGDLNHSRKESVSDAIEGEISASKEFVQVLVGPDSEVSTLQKESIWNRPYFRDPRYGVNHFGHNDDGIWELQHPALTEIEPEDFVFVAEYLESEGFGHRCPQEGDEIEETFAQCVSAWITAEKLGMFDMMDHIVYKLERLPEPEMQTVLVFACQVYCSQDTALASQARLKDYLAMYVANNWWIYLDDDNLSSAFIQKLKTLPKLERDVYHRRLPALEERIIGNDGDDDIGMG</sequence>
<name>A0AAD4ICE7_9PLEO</name>
<gene>
    <name evidence="2" type="ORF">G6011_10784</name>
</gene>
<feature type="compositionally biased region" description="Polar residues" evidence="1">
    <location>
        <begin position="178"/>
        <end position="187"/>
    </location>
</feature>
<reference evidence="2" key="1">
    <citation type="submission" date="2021-07" db="EMBL/GenBank/DDBJ databases">
        <title>Genome Resource of American Ginseng Black Spot Pathogen Alternaria panax.</title>
        <authorList>
            <person name="Qiu C."/>
            <person name="Wang W."/>
            <person name="Liu Z."/>
        </authorList>
    </citation>
    <scope>NUCLEOTIDE SEQUENCE</scope>
    <source>
        <strain evidence="2">BNCC115425</strain>
    </source>
</reference>
<dbReference type="AlphaFoldDB" id="A0AAD4ICE7"/>
<organism evidence="2 3">
    <name type="scientific">Alternaria panax</name>
    <dbReference type="NCBI Taxonomy" id="48097"/>
    <lineage>
        <taxon>Eukaryota</taxon>
        <taxon>Fungi</taxon>
        <taxon>Dikarya</taxon>
        <taxon>Ascomycota</taxon>
        <taxon>Pezizomycotina</taxon>
        <taxon>Dothideomycetes</taxon>
        <taxon>Pleosporomycetidae</taxon>
        <taxon>Pleosporales</taxon>
        <taxon>Pleosporineae</taxon>
        <taxon>Pleosporaceae</taxon>
        <taxon>Alternaria</taxon>
        <taxon>Alternaria sect. Panax</taxon>
    </lineage>
</organism>
<feature type="region of interest" description="Disordered" evidence="1">
    <location>
        <begin position="177"/>
        <end position="232"/>
    </location>
</feature>
<dbReference type="Proteomes" id="UP001199106">
    <property type="component" value="Unassembled WGS sequence"/>
</dbReference>
<accession>A0AAD4ICE7</accession>